<evidence type="ECO:0000313" key="3">
    <source>
        <dbReference type="Proteomes" id="UP000586095"/>
    </source>
</evidence>
<dbReference type="Pfam" id="PF13302">
    <property type="entry name" value="Acetyltransf_3"/>
    <property type="match status" value="1"/>
</dbReference>
<keyword evidence="2" id="KW-0808">Transferase</keyword>
<accession>A0A852QYX7</accession>
<reference evidence="2 3" key="1">
    <citation type="submission" date="2020-07" db="EMBL/GenBank/DDBJ databases">
        <title>Sequencing the genomes of 1000 actinobacteria strains.</title>
        <authorList>
            <person name="Klenk H.-P."/>
        </authorList>
    </citation>
    <scope>NUCLEOTIDE SEQUENCE [LARGE SCALE GENOMIC DNA]</scope>
    <source>
        <strain evidence="2 3">DSM 17380</strain>
    </source>
</reference>
<sequence length="198" mass="22106">MSADSTPQPAFRSLAWPLQTERLSLRPAELADAEALWVHRQLPEVGKWLGWHPVDHADWMATYPDKYLDTLVVELDGRIVGDIMLSTGDGWGQREVRDQAAGVQAELGWTFSPEVAGRGLATEAVRAVIALCFTDLGLRRVEAGAFADNTPSWRLMERVGMRRESYSVRDSLHRDLGWIDGVLYALLADEWAALHQAP</sequence>
<dbReference type="AlphaFoldDB" id="A0A852QYX7"/>
<dbReference type="PANTHER" id="PTHR43792:SF1">
    <property type="entry name" value="N-ACETYLTRANSFERASE DOMAIN-CONTAINING PROTEIN"/>
    <property type="match status" value="1"/>
</dbReference>
<dbReference type="Gene3D" id="3.40.630.30">
    <property type="match status" value="1"/>
</dbReference>
<name>A0A852QYX7_9MICO</name>
<dbReference type="InterPro" id="IPR000182">
    <property type="entry name" value="GNAT_dom"/>
</dbReference>
<proteinExistence type="predicted"/>
<comment type="caution">
    <text evidence="2">The sequence shown here is derived from an EMBL/GenBank/DDBJ whole genome shotgun (WGS) entry which is preliminary data.</text>
</comment>
<dbReference type="GO" id="GO:0016747">
    <property type="term" value="F:acyltransferase activity, transferring groups other than amino-acyl groups"/>
    <property type="evidence" value="ECO:0007669"/>
    <property type="project" value="InterPro"/>
</dbReference>
<dbReference type="SUPFAM" id="SSF55729">
    <property type="entry name" value="Acyl-CoA N-acyltransferases (Nat)"/>
    <property type="match status" value="1"/>
</dbReference>
<evidence type="ECO:0000313" key="2">
    <source>
        <dbReference type="EMBL" id="NYD27643.1"/>
    </source>
</evidence>
<keyword evidence="3" id="KW-1185">Reference proteome</keyword>
<gene>
    <name evidence="2" type="ORF">BJ960_002446</name>
</gene>
<dbReference type="EMBL" id="JACCBD010000001">
    <property type="protein sequence ID" value="NYD27643.1"/>
    <property type="molecule type" value="Genomic_DNA"/>
</dbReference>
<dbReference type="InterPro" id="IPR051531">
    <property type="entry name" value="N-acetyltransferase"/>
</dbReference>
<dbReference type="PANTHER" id="PTHR43792">
    <property type="entry name" value="GNAT FAMILY, PUTATIVE (AFU_ORTHOLOGUE AFUA_3G00765)-RELATED-RELATED"/>
    <property type="match status" value="1"/>
</dbReference>
<dbReference type="RefSeq" id="WP_307814579.1">
    <property type="nucleotide sequence ID" value="NZ_BAAALZ010000001.1"/>
</dbReference>
<dbReference type="InterPro" id="IPR016181">
    <property type="entry name" value="Acyl_CoA_acyltransferase"/>
</dbReference>
<dbReference type="Proteomes" id="UP000586095">
    <property type="component" value="Unassembled WGS sequence"/>
</dbReference>
<organism evidence="2 3">
    <name type="scientific">Leucobacter aridicollis</name>
    <dbReference type="NCBI Taxonomy" id="283878"/>
    <lineage>
        <taxon>Bacteria</taxon>
        <taxon>Bacillati</taxon>
        <taxon>Actinomycetota</taxon>
        <taxon>Actinomycetes</taxon>
        <taxon>Micrococcales</taxon>
        <taxon>Microbacteriaceae</taxon>
        <taxon>Leucobacter</taxon>
    </lineage>
</organism>
<dbReference type="PROSITE" id="PS51186">
    <property type="entry name" value="GNAT"/>
    <property type="match status" value="1"/>
</dbReference>
<evidence type="ECO:0000259" key="1">
    <source>
        <dbReference type="PROSITE" id="PS51186"/>
    </source>
</evidence>
<protein>
    <submittedName>
        <fullName evidence="2">RimJ/RimL family protein N-acetyltransferase</fullName>
    </submittedName>
</protein>
<feature type="domain" description="N-acetyltransferase" evidence="1">
    <location>
        <begin position="23"/>
        <end position="189"/>
    </location>
</feature>